<proteinExistence type="predicted"/>
<sequence length="202" mass="21297">MAESRGTLGSRQAIMRSAADLFAELGYRNTSLRAVAADAGCDPALIGHYFASKEVLYDAVVAETVRPAGVFREAIGRRDPGAAEWLLRHAVTDWGDPVQRRRILGVLRSALDLPAARERFTQSLVPEGIAGADEIRLALISSLLVGVMTSRHMGLLPAELTKDDDSAELIRALAPAVAALLVADPAGSAHVPAGSAHSDPGE</sequence>
<dbReference type="Gene3D" id="1.10.357.10">
    <property type="entry name" value="Tetracycline Repressor, domain 2"/>
    <property type="match status" value="1"/>
</dbReference>
<evidence type="ECO:0000256" key="2">
    <source>
        <dbReference type="PROSITE-ProRule" id="PRU00335"/>
    </source>
</evidence>
<dbReference type="PROSITE" id="PS50977">
    <property type="entry name" value="HTH_TETR_2"/>
    <property type="match status" value="1"/>
</dbReference>
<evidence type="ECO:0000313" key="5">
    <source>
        <dbReference type="Proteomes" id="UP000600365"/>
    </source>
</evidence>
<dbReference type="GO" id="GO:0003700">
    <property type="term" value="F:DNA-binding transcription factor activity"/>
    <property type="evidence" value="ECO:0007669"/>
    <property type="project" value="TreeGrafter"/>
</dbReference>
<dbReference type="PANTHER" id="PTHR30055">
    <property type="entry name" value="HTH-TYPE TRANSCRIPTIONAL REGULATOR RUTR"/>
    <property type="match status" value="1"/>
</dbReference>
<dbReference type="Pfam" id="PF17920">
    <property type="entry name" value="TetR_C_16"/>
    <property type="match status" value="1"/>
</dbReference>
<dbReference type="EMBL" id="BMMM01000027">
    <property type="protein sequence ID" value="GGN92848.1"/>
    <property type="molecule type" value="Genomic_DNA"/>
</dbReference>
<dbReference type="SUPFAM" id="SSF46689">
    <property type="entry name" value="Homeodomain-like"/>
    <property type="match status" value="1"/>
</dbReference>
<accession>A0A917YEW4</accession>
<dbReference type="RefSeq" id="WP_189192044.1">
    <property type="nucleotide sequence ID" value="NZ_BMMM01000027.1"/>
</dbReference>
<dbReference type="Gene3D" id="1.10.10.60">
    <property type="entry name" value="Homeodomain-like"/>
    <property type="match status" value="1"/>
</dbReference>
<keyword evidence="1 2" id="KW-0238">DNA-binding</keyword>
<evidence type="ECO:0000313" key="4">
    <source>
        <dbReference type="EMBL" id="GGN92848.1"/>
    </source>
</evidence>
<comment type="caution">
    <text evidence="4">The sequence shown here is derived from an EMBL/GenBank/DDBJ whole genome shotgun (WGS) entry which is preliminary data.</text>
</comment>
<dbReference type="GO" id="GO:0000976">
    <property type="term" value="F:transcription cis-regulatory region binding"/>
    <property type="evidence" value="ECO:0007669"/>
    <property type="project" value="TreeGrafter"/>
</dbReference>
<keyword evidence="5" id="KW-1185">Reference proteome</keyword>
<dbReference type="InterPro" id="IPR001647">
    <property type="entry name" value="HTH_TetR"/>
</dbReference>
<dbReference type="PRINTS" id="PR00455">
    <property type="entry name" value="HTHTETR"/>
</dbReference>
<organism evidence="4 5">
    <name type="scientific">Streptomyces albiflavescens</name>
    <dbReference type="NCBI Taxonomy" id="1623582"/>
    <lineage>
        <taxon>Bacteria</taxon>
        <taxon>Bacillati</taxon>
        <taxon>Actinomycetota</taxon>
        <taxon>Actinomycetes</taxon>
        <taxon>Kitasatosporales</taxon>
        <taxon>Streptomycetaceae</taxon>
        <taxon>Streptomyces</taxon>
    </lineage>
</organism>
<gene>
    <name evidence="4" type="ORF">GCM10011579_091150</name>
</gene>
<dbReference type="Pfam" id="PF00440">
    <property type="entry name" value="TetR_N"/>
    <property type="match status" value="1"/>
</dbReference>
<dbReference type="InterPro" id="IPR009057">
    <property type="entry name" value="Homeodomain-like_sf"/>
</dbReference>
<reference evidence="4 5" key="1">
    <citation type="journal article" date="2014" name="Int. J. Syst. Evol. Microbiol.">
        <title>Complete genome sequence of Corynebacterium casei LMG S-19264T (=DSM 44701T), isolated from a smear-ripened cheese.</title>
        <authorList>
            <consortium name="US DOE Joint Genome Institute (JGI-PGF)"/>
            <person name="Walter F."/>
            <person name="Albersmeier A."/>
            <person name="Kalinowski J."/>
            <person name="Ruckert C."/>
        </authorList>
    </citation>
    <scope>NUCLEOTIDE SEQUENCE [LARGE SCALE GENOMIC DNA]</scope>
    <source>
        <strain evidence="4 5">CGMCC 4.7111</strain>
    </source>
</reference>
<dbReference type="PANTHER" id="PTHR30055:SF235">
    <property type="entry name" value="TRANSCRIPTIONAL REGULATORY PROTEIN"/>
    <property type="match status" value="1"/>
</dbReference>
<evidence type="ECO:0000259" key="3">
    <source>
        <dbReference type="PROSITE" id="PS50977"/>
    </source>
</evidence>
<dbReference type="Proteomes" id="UP000600365">
    <property type="component" value="Unassembled WGS sequence"/>
</dbReference>
<feature type="domain" description="HTH tetR-type" evidence="3">
    <location>
        <begin position="8"/>
        <end position="68"/>
    </location>
</feature>
<dbReference type="AlphaFoldDB" id="A0A917YEW4"/>
<evidence type="ECO:0000256" key="1">
    <source>
        <dbReference type="ARBA" id="ARBA00023125"/>
    </source>
</evidence>
<dbReference type="SUPFAM" id="SSF48498">
    <property type="entry name" value="Tetracyclin repressor-like, C-terminal domain"/>
    <property type="match status" value="1"/>
</dbReference>
<feature type="DNA-binding region" description="H-T-H motif" evidence="2">
    <location>
        <begin position="31"/>
        <end position="50"/>
    </location>
</feature>
<name>A0A917YEW4_9ACTN</name>
<dbReference type="InterPro" id="IPR050109">
    <property type="entry name" value="HTH-type_TetR-like_transc_reg"/>
</dbReference>
<dbReference type="InterPro" id="IPR041678">
    <property type="entry name" value="TetR_C_16"/>
</dbReference>
<protein>
    <recommendedName>
        <fullName evidence="3">HTH tetR-type domain-containing protein</fullName>
    </recommendedName>
</protein>
<dbReference type="InterPro" id="IPR036271">
    <property type="entry name" value="Tet_transcr_reg_TetR-rel_C_sf"/>
</dbReference>